<dbReference type="EMBL" id="JBHRXI010000001">
    <property type="protein sequence ID" value="MFC3612273.1"/>
    <property type="molecule type" value="Genomic_DNA"/>
</dbReference>
<accession>A0ABV7TAH5</accession>
<dbReference type="SUPFAM" id="SSF53850">
    <property type="entry name" value="Periplasmic binding protein-like II"/>
    <property type="match status" value="1"/>
</dbReference>
<organism evidence="6 7">
    <name type="scientific">Lutimaribacter marinistellae</name>
    <dbReference type="NCBI Taxonomy" id="1820329"/>
    <lineage>
        <taxon>Bacteria</taxon>
        <taxon>Pseudomonadati</taxon>
        <taxon>Pseudomonadota</taxon>
        <taxon>Alphaproteobacteria</taxon>
        <taxon>Rhodobacterales</taxon>
        <taxon>Roseobacteraceae</taxon>
        <taxon>Lutimaribacter</taxon>
    </lineage>
</organism>
<name>A0ABV7TAH5_9RHOB</name>
<evidence type="ECO:0000259" key="5">
    <source>
        <dbReference type="PROSITE" id="PS50931"/>
    </source>
</evidence>
<dbReference type="InterPro" id="IPR036390">
    <property type="entry name" value="WH_DNA-bd_sf"/>
</dbReference>
<evidence type="ECO:0000313" key="6">
    <source>
        <dbReference type="EMBL" id="MFC3612273.1"/>
    </source>
</evidence>
<keyword evidence="3" id="KW-0238">DNA-binding</keyword>
<keyword evidence="2" id="KW-0805">Transcription regulation</keyword>
<dbReference type="Proteomes" id="UP001595629">
    <property type="component" value="Unassembled WGS sequence"/>
</dbReference>
<dbReference type="Gene3D" id="3.40.190.10">
    <property type="entry name" value="Periplasmic binding protein-like II"/>
    <property type="match status" value="2"/>
</dbReference>
<gene>
    <name evidence="6" type="ORF">ACFORG_00750</name>
</gene>
<evidence type="ECO:0000256" key="4">
    <source>
        <dbReference type="ARBA" id="ARBA00023163"/>
    </source>
</evidence>
<evidence type="ECO:0000256" key="2">
    <source>
        <dbReference type="ARBA" id="ARBA00023015"/>
    </source>
</evidence>
<reference evidence="7" key="1">
    <citation type="journal article" date="2019" name="Int. J. Syst. Evol. Microbiol.">
        <title>The Global Catalogue of Microorganisms (GCM) 10K type strain sequencing project: providing services to taxonomists for standard genome sequencing and annotation.</title>
        <authorList>
            <consortium name="The Broad Institute Genomics Platform"/>
            <consortium name="The Broad Institute Genome Sequencing Center for Infectious Disease"/>
            <person name="Wu L."/>
            <person name="Ma J."/>
        </authorList>
    </citation>
    <scope>NUCLEOTIDE SEQUENCE [LARGE SCALE GENOMIC DNA]</scope>
    <source>
        <strain evidence="7">KCTC 42911</strain>
    </source>
</reference>
<comment type="similarity">
    <text evidence="1">Belongs to the LysR transcriptional regulatory family.</text>
</comment>
<dbReference type="Gene3D" id="1.10.10.10">
    <property type="entry name" value="Winged helix-like DNA-binding domain superfamily/Winged helix DNA-binding domain"/>
    <property type="match status" value="1"/>
</dbReference>
<evidence type="ECO:0000256" key="1">
    <source>
        <dbReference type="ARBA" id="ARBA00009437"/>
    </source>
</evidence>
<dbReference type="PANTHER" id="PTHR30537:SF5">
    <property type="entry name" value="HTH-TYPE TRANSCRIPTIONAL ACTIVATOR TTDR-RELATED"/>
    <property type="match status" value="1"/>
</dbReference>
<dbReference type="SUPFAM" id="SSF46785">
    <property type="entry name" value="Winged helix' DNA-binding domain"/>
    <property type="match status" value="1"/>
</dbReference>
<dbReference type="InterPro" id="IPR058163">
    <property type="entry name" value="LysR-type_TF_proteobact-type"/>
</dbReference>
<comment type="caution">
    <text evidence="6">The sequence shown here is derived from an EMBL/GenBank/DDBJ whole genome shotgun (WGS) entry which is preliminary data.</text>
</comment>
<dbReference type="Pfam" id="PF00126">
    <property type="entry name" value="HTH_1"/>
    <property type="match status" value="1"/>
</dbReference>
<dbReference type="InterPro" id="IPR036388">
    <property type="entry name" value="WH-like_DNA-bd_sf"/>
</dbReference>
<dbReference type="PANTHER" id="PTHR30537">
    <property type="entry name" value="HTH-TYPE TRANSCRIPTIONAL REGULATOR"/>
    <property type="match status" value="1"/>
</dbReference>
<sequence>MVRRIPSLNWLRVFEAAARTESFASAAKLLAMSPPAVSQQIRALEEYLGSPLFLRHAKSVELTEAGHAFLPPVRQALNSMETTAEALFPSDGTEVVTLQAVSLLALSWLPSRIAAFEVQNPDIRVSLTSGNAVADFRRILPGRGPDLQIIFGGTAEATPGAKPFLPENLSIVARRDIADVTVPQVSLSGRRLIDVAQHASGWSQMLAALNDSEVNGSVLSYVDSTPVAFALAAEGLGLALERAPASDGLRDAYGLVRVPGSPRLIGTEAYHIHTPGSSSPRRAVRLLRDFLIEIGLEPDT</sequence>
<keyword evidence="7" id="KW-1185">Reference proteome</keyword>
<protein>
    <submittedName>
        <fullName evidence="6">LysR family transcriptional regulator</fullName>
    </submittedName>
</protein>
<dbReference type="Pfam" id="PF03466">
    <property type="entry name" value="LysR_substrate"/>
    <property type="match status" value="1"/>
</dbReference>
<evidence type="ECO:0000313" key="7">
    <source>
        <dbReference type="Proteomes" id="UP001595629"/>
    </source>
</evidence>
<dbReference type="InterPro" id="IPR000847">
    <property type="entry name" value="LysR_HTH_N"/>
</dbReference>
<dbReference type="RefSeq" id="WP_386733888.1">
    <property type="nucleotide sequence ID" value="NZ_JBHRXI010000001.1"/>
</dbReference>
<proteinExistence type="inferred from homology"/>
<evidence type="ECO:0000256" key="3">
    <source>
        <dbReference type="ARBA" id="ARBA00023125"/>
    </source>
</evidence>
<dbReference type="InterPro" id="IPR005119">
    <property type="entry name" value="LysR_subst-bd"/>
</dbReference>
<dbReference type="PROSITE" id="PS50931">
    <property type="entry name" value="HTH_LYSR"/>
    <property type="match status" value="1"/>
</dbReference>
<feature type="domain" description="HTH lysR-type" evidence="5">
    <location>
        <begin position="6"/>
        <end position="63"/>
    </location>
</feature>
<keyword evidence="4" id="KW-0804">Transcription</keyword>
<dbReference type="PRINTS" id="PR00039">
    <property type="entry name" value="HTHLYSR"/>
</dbReference>